<reference evidence="2" key="1">
    <citation type="submission" date="2018-05" db="EMBL/GenBank/DDBJ databases">
        <authorList>
            <person name="Lanie J.A."/>
            <person name="Ng W.-L."/>
            <person name="Kazmierczak K.M."/>
            <person name="Andrzejewski T.M."/>
            <person name="Davidsen T.M."/>
            <person name="Wayne K.J."/>
            <person name="Tettelin H."/>
            <person name="Glass J.I."/>
            <person name="Rusch D."/>
            <person name="Podicherti R."/>
            <person name="Tsui H.-C.T."/>
            <person name="Winkler M.E."/>
        </authorList>
    </citation>
    <scope>NUCLEOTIDE SEQUENCE</scope>
</reference>
<organism evidence="2">
    <name type="scientific">marine metagenome</name>
    <dbReference type="NCBI Taxonomy" id="408172"/>
    <lineage>
        <taxon>unclassified sequences</taxon>
        <taxon>metagenomes</taxon>
        <taxon>ecological metagenomes</taxon>
    </lineage>
</organism>
<name>A0A382VCS3_9ZZZZ</name>
<feature type="region of interest" description="Disordered" evidence="1">
    <location>
        <begin position="35"/>
        <end position="58"/>
    </location>
</feature>
<sequence length="58" mass="6075">MILSPRERRVAWFLTQLVLLGAFAIGALAVRDIVQDRPDGGDPPSAATTMVPPAGTGT</sequence>
<evidence type="ECO:0000313" key="2">
    <source>
        <dbReference type="EMBL" id="SVD43718.1"/>
    </source>
</evidence>
<protein>
    <submittedName>
        <fullName evidence="2">Uncharacterized protein</fullName>
    </submittedName>
</protein>
<dbReference type="EMBL" id="UINC01150586">
    <property type="protein sequence ID" value="SVD43718.1"/>
    <property type="molecule type" value="Genomic_DNA"/>
</dbReference>
<proteinExistence type="predicted"/>
<dbReference type="AlphaFoldDB" id="A0A382VCS3"/>
<accession>A0A382VCS3</accession>
<gene>
    <name evidence="2" type="ORF">METZ01_LOCUS396572</name>
</gene>
<feature type="non-terminal residue" evidence="2">
    <location>
        <position position="58"/>
    </location>
</feature>
<evidence type="ECO:0000256" key="1">
    <source>
        <dbReference type="SAM" id="MobiDB-lite"/>
    </source>
</evidence>